<proteinExistence type="predicted"/>
<name>A0A4Y2MP61_ARAVE</name>
<dbReference type="OrthoDB" id="6774279at2759"/>
<reference evidence="1 2" key="1">
    <citation type="journal article" date="2019" name="Sci. Rep.">
        <title>Orb-weaving spider Araneus ventricosus genome elucidates the spidroin gene catalogue.</title>
        <authorList>
            <person name="Kono N."/>
            <person name="Nakamura H."/>
            <person name="Ohtoshi R."/>
            <person name="Moran D.A.P."/>
            <person name="Shinohara A."/>
            <person name="Yoshida Y."/>
            <person name="Fujiwara M."/>
            <person name="Mori M."/>
            <person name="Tomita M."/>
            <person name="Arakawa K."/>
        </authorList>
    </citation>
    <scope>NUCLEOTIDE SEQUENCE [LARGE SCALE GENOMIC DNA]</scope>
</reference>
<evidence type="ECO:0000313" key="1">
    <source>
        <dbReference type="EMBL" id="GBN28958.1"/>
    </source>
</evidence>
<gene>
    <name evidence="1" type="ORF">AVEN_110179_1</name>
</gene>
<accession>A0A4Y2MP61</accession>
<dbReference type="EMBL" id="BGPR01007714">
    <property type="protein sequence ID" value="GBN28958.1"/>
    <property type="molecule type" value="Genomic_DNA"/>
</dbReference>
<evidence type="ECO:0000313" key="2">
    <source>
        <dbReference type="Proteomes" id="UP000499080"/>
    </source>
</evidence>
<protein>
    <recommendedName>
        <fullName evidence="3">Tc1-like transposase DDE domain-containing protein</fullName>
    </recommendedName>
</protein>
<dbReference type="AlphaFoldDB" id="A0A4Y2MP61"/>
<organism evidence="1 2">
    <name type="scientific">Araneus ventricosus</name>
    <name type="common">Orbweaver spider</name>
    <name type="synonym">Epeira ventricosa</name>
    <dbReference type="NCBI Taxonomy" id="182803"/>
    <lineage>
        <taxon>Eukaryota</taxon>
        <taxon>Metazoa</taxon>
        <taxon>Ecdysozoa</taxon>
        <taxon>Arthropoda</taxon>
        <taxon>Chelicerata</taxon>
        <taxon>Arachnida</taxon>
        <taxon>Araneae</taxon>
        <taxon>Araneomorphae</taxon>
        <taxon>Entelegynae</taxon>
        <taxon>Araneoidea</taxon>
        <taxon>Araneidae</taxon>
        <taxon>Araneus</taxon>
    </lineage>
</organism>
<dbReference type="InterPro" id="IPR036397">
    <property type="entry name" value="RNaseH_sf"/>
</dbReference>
<dbReference type="Proteomes" id="UP000499080">
    <property type="component" value="Unassembled WGS sequence"/>
</dbReference>
<evidence type="ECO:0008006" key="3">
    <source>
        <dbReference type="Google" id="ProtNLM"/>
    </source>
</evidence>
<dbReference type="Gene3D" id="3.30.420.10">
    <property type="entry name" value="Ribonuclease H-like superfamily/Ribonuclease H"/>
    <property type="match status" value="1"/>
</dbReference>
<sequence length="101" mass="11902">MRKSIFRWHTYLYLLPHGTLNPQMYRDDLLDLIARPYTGTIGDTFILQADNASPYIARHLHQFLEEETIFQMEWSECSLDLNSIQHVFVTRRLSAGFQLSP</sequence>
<comment type="caution">
    <text evidence="1">The sequence shown here is derived from an EMBL/GenBank/DDBJ whole genome shotgun (WGS) entry which is preliminary data.</text>
</comment>
<keyword evidence="2" id="KW-1185">Reference proteome</keyword>
<dbReference type="GO" id="GO:0003676">
    <property type="term" value="F:nucleic acid binding"/>
    <property type="evidence" value="ECO:0007669"/>
    <property type="project" value="InterPro"/>
</dbReference>